<dbReference type="Proteomes" id="UP000243459">
    <property type="component" value="Chromosome 4"/>
</dbReference>
<evidence type="ECO:0000256" key="1">
    <source>
        <dbReference type="ARBA" id="ARBA00022603"/>
    </source>
</evidence>
<evidence type="ECO:0000256" key="4">
    <source>
        <dbReference type="PIRSR" id="PIRSR005739-1"/>
    </source>
</evidence>
<keyword evidence="2" id="KW-0808">Transferase</keyword>
<evidence type="ECO:0000256" key="2">
    <source>
        <dbReference type="ARBA" id="ARBA00022679"/>
    </source>
</evidence>
<dbReference type="GO" id="GO:0032259">
    <property type="term" value="P:methylation"/>
    <property type="evidence" value="ECO:0007669"/>
    <property type="project" value="UniProtKB-KW"/>
</dbReference>
<sequence length="357" mass="38806">MGSNYEDEDEEMAAFLSAVYIAGAYAVPMTLKAVIELGVLDIIANAGPGRQLSVVEIVSNICTNNAQAATVLDRMLRYLASSSILTCSGTEGAGRVERRYGLSPVGKLFAGGKDGGASLAPLIIMNQHKARQASWQELKYAVLDGVIPFKKINGMHEFEYMKSDHELSKVFNDGMSCASAFILKIVVDSYPGFKGIQKLVDVGGGTGASLQTIISKFPQMNGINFDLPHVISDAPPIKGVEHVAGDMFDSIPSGDAVFMKWILHDWSDEDCIKILKNCFEALPDSGKVIIAEFIIPEVPDEDTMTQTMHYADLCMLNFCEGKERTKEEFESLATEAGFSELKLVPSALGIPLIELYK</sequence>
<evidence type="ECO:0000259" key="5">
    <source>
        <dbReference type="Pfam" id="PF00891"/>
    </source>
</evidence>
<dbReference type="InterPro" id="IPR012967">
    <property type="entry name" value="COMT_dimerisation"/>
</dbReference>
<dbReference type="PIRSF" id="PIRSF005739">
    <property type="entry name" value="O-mtase"/>
    <property type="match status" value="1"/>
</dbReference>
<dbReference type="Pfam" id="PF00891">
    <property type="entry name" value="Methyltransf_2"/>
    <property type="match status" value="1"/>
</dbReference>
<dbReference type="InterPro" id="IPR036390">
    <property type="entry name" value="WH_DNA-bd_sf"/>
</dbReference>
<keyword evidence="3" id="KW-0949">S-adenosyl-L-methionine</keyword>
<feature type="domain" description="O-methyltransferase dimerisation" evidence="6">
    <location>
        <begin position="22"/>
        <end position="110"/>
    </location>
</feature>
<dbReference type="AlphaFoldDB" id="A0A5P1F5R6"/>
<feature type="domain" description="O-methyltransferase C-terminal" evidence="5">
    <location>
        <begin position="135"/>
        <end position="339"/>
    </location>
</feature>
<gene>
    <name evidence="7" type="ORF">A4U43_C04F12730</name>
</gene>
<dbReference type="GO" id="GO:0046983">
    <property type="term" value="F:protein dimerization activity"/>
    <property type="evidence" value="ECO:0007669"/>
    <property type="project" value="InterPro"/>
</dbReference>
<dbReference type="PANTHER" id="PTHR11746">
    <property type="entry name" value="O-METHYLTRANSFERASE"/>
    <property type="match status" value="1"/>
</dbReference>
<dbReference type="InterPro" id="IPR016461">
    <property type="entry name" value="COMT-like"/>
</dbReference>
<evidence type="ECO:0000259" key="6">
    <source>
        <dbReference type="Pfam" id="PF08100"/>
    </source>
</evidence>
<accession>A0A5P1F5R6</accession>
<protein>
    <recommendedName>
        <fullName evidence="9">O-methyltransferase domain-containing protein</fullName>
    </recommendedName>
</protein>
<dbReference type="InterPro" id="IPR036388">
    <property type="entry name" value="WH-like_DNA-bd_sf"/>
</dbReference>
<dbReference type="SUPFAM" id="SSF53335">
    <property type="entry name" value="S-adenosyl-L-methionine-dependent methyltransferases"/>
    <property type="match status" value="1"/>
</dbReference>
<dbReference type="SUPFAM" id="SSF46785">
    <property type="entry name" value="Winged helix' DNA-binding domain"/>
    <property type="match status" value="1"/>
</dbReference>
<dbReference type="InterPro" id="IPR029063">
    <property type="entry name" value="SAM-dependent_MTases_sf"/>
</dbReference>
<dbReference type="Gene3D" id="3.40.50.150">
    <property type="entry name" value="Vaccinia Virus protein VP39"/>
    <property type="match status" value="1"/>
</dbReference>
<dbReference type="InterPro" id="IPR001077">
    <property type="entry name" value="COMT_C"/>
</dbReference>
<keyword evidence="1" id="KW-0489">Methyltransferase</keyword>
<evidence type="ECO:0000313" key="7">
    <source>
        <dbReference type="EMBL" id="ONK71820.1"/>
    </source>
</evidence>
<dbReference type="OMA" id="MQLCSAS"/>
<dbReference type="Gene3D" id="1.10.10.10">
    <property type="entry name" value="Winged helix-like DNA-binding domain superfamily/Winged helix DNA-binding domain"/>
    <property type="match status" value="1"/>
</dbReference>
<keyword evidence="8" id="KW-1185">Reference proteome</keyword>
<dbReference type="GO" id="GO:0008171">
    <property type="term" value="F:O-methyltransferase activity"/>
    <property type="evidence" value="ECO:0007669"/>
    <property type="project" value="InterPro"/>
</dbReference>
<feature type="active site" description="Proton acceptor" evidence="4">
    <location>
        <position position="264"/>
    </location>
</feature>
<organism evidence="7 8">
    <name type="scientific">Asparagus officinalis</name>
    <name type="common">Garden asparagus</name>
    <dbReference type="NCBI Taxonomy" id="4686"/>
    <lineage>
        <taxon>Eukaryota</taxon>
        <taxon>Viridiplantae</taxon>
        <taxon>Streptophyta</taxon>
        <taxon>Embryophyta</taxon>
        <taxon>Tracheophyta</taxon>
        <taxon>Spermatophyta</taxon>
        <taxon>Magnoliopsida</taxon>
        <taxon>Liliopsida</taxon>
        <taxon>Asparagales</taxon>
        <taxon>Asparagaceae</taxon>
        <taxon>Asparagoideae</taxon>
        <taxon>Asparagus</taxon>
    </lineage>
</organism>
<dbReference type="Gramene" id="ONK71820">
    <property type="protein sequence ID" value="ONK71820"/>
    <property type="gene ID" value="A4U43_C04F12730"/>
</dbReference>
<proteinExistence type="predicted"/>
<reference evidence="8" key="1">
    <citation type="journal article" date="2017" name="Nat. Commun.">
        <title>The asparagus genome sheds light on the origin and evolution of a young Y chromosome.</title>
        <authorList>
            <person name="Harkess A."/>
            <person name="Zhou J."/>
            <person name="Xu C."/>
            <person name="Bowers J.E."/>
            <person name="Van der Hulst R."/>
            <person name="Ayyampalayam S."/>
            <person name="Mercati F."/>
            <person name="Riccardi P."/>
            <person name="McKain M.R."/>
            <person name="Kakrana A."/>
            <person name="Tang H."/>
            <person name="Ray J."/>
            <person name="Groenendijk J."/>
            <person name="Arikit S."/>
            <person name="Mathioni S.M."/>
            <person name="Nakano M."/>
            <person name="Shan H."/>
            <person name="Telgmann-Rauber A."/>
            <person name="Kanno A."/>
            <person name="Yue Z."/>
            <person name="Chen H."/>
            <person name="Li W."/>
            <person name="Chen Y."/>
            <person name="Xu X."/>
            <person name="Zhang Y."/>
            <person name="Luo S."/>
            <person name="Chen H."/>
            <person name="Gao J."/>
            <person name="Mao Z."/>
            <person name="Pires J.C."/>
            <person name="Luo M."/>
            <person name="Kudrna D."/>
            <person name="Wing R.A."/>
            <person name="Meyers B.C."/>
            <person name="Yi K."/>
            <person name="Kong H."/>
            <person name="Lavrijsen P."/>
            <person name="Sunseri F."/>
            <person name="Falavigna A."/>
            <person name="Ye Y."/>
            <person name="Leebens-Mack J.H."/>
            <person name="Chen G."/>
        </authorList>
    </citation>
    <scope>NUCLEOTIDE SEQUENCE [LARGE SCALE GENOMIC DNA]</scope>
    <source>
        <strain evidence="8">cv. DH0086</strain>
    </source>
</reference>
<name>A0A5P1F5R6_ASPOF</name>
<evidence type="ECO:0000256" key="3">
    <source>
        <dbReference type="ARBA" id="ARBA00022691"/>
    </source>
</evidence>
<dbReference type="FunFam" id="1.10.10.10:FF:000357">
    <property type="entry name" value="Caffeic acid 3-O-methyltransferase"/>
    <property type="match status" value="1"/>
</dbReference>
<dbReference type="Pfam" id="PF08100">
    <property type="entry name" value="Dimerisation"/>
    <property type="match status" value="1"/>
</dbReference>
<evidence type="ECO:0000313" key="8">
    <source>
        <dbReference type="Proteomes" id="UP000243459"/>
    </source>
</evidence>
<evidence type="ECO:0008006" key="9">
    <source>
        <dbReference type="Google" id="ProtNLM"/>
    </source>
</evidence>
<dbReference type="EMBL" id="CM007384">
    <property type="protein sequence ID" value="ONK71820.1"/>
    <property type="molecule type" value="Genomic_DNA"/>
</dbReference>
<dbReference type="PROSITE" id="PS51683">
    <property type="entry name" value="SAM_OMT_II"/>
    <property type="match status" value="1"/>
</dbReference>